<dbReference type="AlphaFoldDB" id="A0AA40HND7"/>
<sequence length="134" mass="14801">MAQTLSSRRQWRPELSVLLPQSATPATLSPAPCASCWPNRGRSGVMHQDSAESPDAHELMTAIGKILQGKLAYRYKPEALQLSQQEKLQAQVQPDKDIPSILVLFLTHSKRNVQVPTATTKKLSLLTSVVFKVL</sequence>
<reference evidence="1" key="1">
    <citation type="submission" date="2023-06" db="EMBL/GenBank/DDBJ databases">
        <title>Reference genome for the Northern bat (Eptesicus nilssonii), a most northern bat species.</title>
        <authorList>
            <person name="Laine V.N."/>
            <person name="Pulliainen A.T."/>
            <person name="Lilley T.M."/>
        </authorList>
    </citation>
    <scope>NUCLEOTIDE SEQUENCE</scope>
    <source>
        <strain evidence="1">BLF_Eptnil</strain>
        <tissue evidence="1">Kidney</tissue>
    </source>
</reference>
<proteinExistence type="predicted"/>
<comment type="caution">
    <text evidence="1">The sequence shown here is derived from an EMBL/GenBank/DDBJ whole genome shotgun (WGS) entry which is preliminary data.</text>
</comment>
<name>A0AA40HND7_CNENI</name>
<evidence type="ECO:0000313" key="2">
    <source>
        <dbReference type="Proteomes" id="UP001177744"/>
    </source>
</evidence>
<gene>
    <name evidence="1" type="ORF">QTO34_005418</name>
</gene>
<organism evidence="1 2">
    <name type="scientific">Cnephaeus nilssonii</name>
    <name type="common">Northern bat</name>
    <name type="synonym">Eptesicus nilssonii</name>
    <dbReference type="NCBI Taxonomy" id="3371016"/>
    <lineage>
        <taxon>Eukaryota</taxon>
        <taxon>Metazoa</taxon>
        <taxon>Chordata</taxon>
        <taxon>Craniata</taxon>
        <taxon>Vertebrata</taxon>
        <taxon>Euteleostomi</taxon>
        <taxon>Mammalia</taxon>
        <taxon>Eutheria</taxon>
        <taxon>Laurasiatheria</taxon>
        <taxon>Chiroptera</taxon>
        <taxon>Yangochiroptera</taxon>
        <taxon>Vespertilionidae</taxon>
        <taxon>Cnephaeus</taxon>
    </lineage>
</organism>
<dbReference type="Proteomes" id="UP001177744">
    <property type="component" value="Unassembled WGS sequence"/>
</dbReference>
<accession>A0AA40HND7</accession>
<dbReference type="EMBL" id="JAULJE010000015">
    <property type="protein sequence ID" value="KAK1334413.1"/>
    <property type="molecule type" value="Genomic_DNA"/>
</dbReference>
<protein>
    <submittedName>
        <fullName evidence="1">Uncharacterized protein</fullName>
    </submittedName>
</protein>
<evidence type="ECO:0000313" key="1">
    <source>
        <dbReference type="EMBL" id="KAK1334413.1"/>
    </source>
</evidence>
<keyword evidence="2" id="KW-1185">Reference proteome</keyword>